<dbReference type="OrthoDB" id="9779074at2"/>
<evidence type="ECO:0000256" key="2">
    <source>
        <dbReference type="SAM" id="Phobius"/>
    </source>
</evidence>
<sequence>MQFTKFFNELKRRNVVRVATVYAITAWLVIQIIDTVFPILALPEWTVTLLTVLILIGFPFALIFAWAFEMTPEGLKRSEDVDEERSITDQTGKKINKFIIASLSLIIVFLVTERIFFAGSGASQADAGIAAEASIAVLPFVNMSADPDNEYFSDGLSEELLNSLAQEENLKVAGRTSSFKFKDVNDDLRTIGQELGVDHILEGSVRKSGENIRITVQLIKTDDGYHMWSETYDRQLSDIFEIQDEISRKVLDELRVRLLDEDGSPEPEIPTQNLEAYQIYLRANHLMLDRQIEKMQTAIGLYEDAVSLDPFFAEAYARLAIAHHLMGFYGAADFGEAQVKLKEYSERALSLNNELGTAYAGLGLFYSTIDQEQSTEYYLQSLGLNDNQPDVYNWLGNNYTTQGEFSLRDEAYINAYELDRLAPLSMYNRARVHTDQGELDEAEALLRKNLRLNPGFTQSMRLIGLIVLEREGRFDEAMITVHEWMETNSYNAIHMFDMVLYAFELDMPELVFEYQARIASELPQSREVAISTSLYALLRENPDLFENSLLSFVEQFNITVPEPEFYGSLYGYVEIGGDPERAIAQFRKYDPSLLSDTLSIISPLGYQVAAPLLGILYHMNDQEQLKRLNDAYCNYGKQLETTGTTGLGYRRFIRNRMLCHLFEGETDRAYPFFRTYYTELSPIFFDYFILQNSVVFMDAMNDPRFAEIRDEIRASMENQRESLRRYFSNLEQN</sequence>
<dbReference type="Gene3D" id="3.40.50.10070">
    <property type="entry name" value="TolB, N-terminal domain"/>
    <property type="match status" value="1"/>
</dbReference>
<feature type="repeat" description="TPR" evidence="1">
    <location>
        <begin position="423"/>
        <end position="456"/>
    </location>
</feature>
<comment type="caution">
    <text evidence="3">The sequence shown here is derived from an EMBL/GenBank/DDBJ whole genome shotgun (WGS) entry which is preliminary data.</text>
</comment>
<dbReference type="PANTHER" id="PTHR12558:SF33">
    <property type="entry name" value="BLL7664 PROTEIN"/>
    <property type="match status" value="1"/>
</dbReference>
<evidence type="ECO:0000256" key="1">
    <source>
        <dbReference type="PROSITE-ProRule" id="PRU00339"/>
    </source>
</evidence>
<organism evidence="3 4">
    <name type="scientific">Rhodohalobacter mucosus</name>
    <dbReference type="NCBI Taxonomy" id="2079485"/>
    <lineage>
        <taxon>Bacteria</taxon>
        <taxon>Pseudomonadati</taxon>
        <taxon>Balneolota</taxon>
        <taxon>Balneolia</taxon>
        <taxon>Balneolales</taxon>
        <taxon>Balneolaceae</taxon>
        <taxon>Rhodohalobacter</taxon>
    </lineage>
</organism>
<dbReference type="InterPro" id="IPR019734">
    <property type="entry name" value="TPR_rpt"/>
</dbReference>
<dbReference type="RefSeq" id="WP_109647527.1">
    <property type="nucleotide sequence ID" value="NZ_QGGB01000009.1"/>
</dbReference>
<keyword evidence="2" id="KW-0812">Transmembrane</keyword>
<evidence type="ECO:0000313" key="3">
    <source>
        <dbReference type="EMBL" id="PWN05498.1"/>
    </source>
</evidence>
<dbReference type="PANTHER" id="PTHR12558">
    <property type="entry name" value="CELL DIVISION CYCLE 16,23,27"/>
    <property type="match status" value="1"/>
</dbReference>
<dbReference type="Proteomes" id="UP000245533">
    <property type="component" value="Unassembled WGS sequence"/>
</dbReference>
<keyword evidence="4" id="KW-1185">Reference proteome</keyword>
<accession>A0A316TNZ2</accession>
<dbReference type="Gene3D" id="1.25.40.10">
    <property type="entry name" value="Tetratricopeptide repeat domain"/>
    <property type="match status" value="2"/>
</dbReference>
<feature type="transmembrane region" description="Helical" evidence="2">
    <location>
        <begin position="47"/>
        <end position="68"/>
    </location>
</feature>
<dbReference type="SUPFAM" id="SSF81901">
    <property type="entry name" value="HCP-like"/>
    <property type="match status" value="1"/>
</dbReference>
<feature type="transmembrane region" description="Helical" evidence="2">
    <location>
        <begin position="21"/>
        <end position="41"/>
    </location>
</feature>
<reference evidence="3 4" key="1">
    <citation type="submission" date="2018-05" db="EMBL/GenBank/DDBJ databases">
        <title>Rhodohalobacter halophilus gen. nov., sp. nov., a moderately halophilic member of the family Balneolaceae.</title>
        <authorList>
            <person name="Liu Z.-W."/>
        </authorList>
    </citation>
    <scope>NUCLEOTIDE SEQUENCE [LARGE SCALE GENOMIC DNA]</scope>
    <source>
        <strain evidence="3 4">8A47</strain>
    </source>
</reference>
<dbReference type="EMBL" id="QGGB01000009">
    <property type="protein sequence ID" value="PWN05498.1"/>
    <property type="molecule type" value="Genomic_DNA"/>
</dbReference>
<keyword evidence="2" id="KW-1133">Transmembrane helix</keyword>
<proteinExistence type="predicted"/>
<dbReference type="Pfam" id="PF13181">
    <property type="entry name" value="TPR_8"/>
    <property type="match status" value="1"/>
</dbReference>
<evidence type="ECO:0000313" key="4">
    <source>
        <dbReference type="Proteomes" id="UP000245533"/>
    </source>
</evidence>
<name>A0A316TNZ2_9BACT</name>
<protein>
    <submittedName>
        <fullName evidence="3">Uncharacterized protein</fullName>
    </submittedName>
</protein>
<dbReference type="PROSITE" id="PS50005">
    <property type="entry name" value="TPR"/>
    <property type="match status" value="1"/>
</dbReference>
<keyword evidence="1" id="KW-0802">TPR repeat</keyword>
<feature type="transmembrane region" description="Helical" evidence="2">
    <location>
        <begin position="98"/>
        <end position="117"/>
    </location>
</feature>
<dbReference type="InterPro" id="IPR011990">
    <property type="entry name" value="TPR-like_helical_dom_sf"/>
</dbReference>
<gene>
    <name evidence="3" type="ORF">DDZ15_12890</name>
</gene>
<dbReference type="AlphaFoldDB" id="A0A316TNZ2"/>
<keyword evidence="2" id="KW-0472">Membrane</keyword>